<dbReference type="CDD" id="cd16449">
    <property type="entry name" value="RING-HC"/>
    <property type="match status" value="1"/>
</dbReference>
<feature type="domain" description="VPS9" evidence="2">
    <location>
        <begin position="522"/>
        <end position="662"/>
    </location>
</feature>
<keyword evidence="1" id="KW-0472">Membrane</keyword>
<gene>
    <name evidence="3" type="ORF">VSP0166_LOCUS15087</name>
    <name evidence="4" type="ORF">VSP0166_LOCUS15088</name>
</gene>
<dbReference type="EMBL" id="HBKP01021527">
    <property type="protein sequence ID" value="CAE2235174.1"/>
    <property type="molecule type" value="Transcribed_RNA"/>
</dbReference>
<dbReference type="SUPFAM" id="SSF109993">
    <property type="entry name" value="VPS9 domain"/>
    <property type="match status" value="1"/>
</dbReference>
<dbReference type="EMBL" id="HBKP01021528">
    <property type="protein sequence ID" value="CAE2235176.1"/>
    <property type="molecule type" value="Transcribed_RNA"/>
</dbReference>
<dbReference type="InterPro" id="IPR037191">
    <property type="entry name" value="VPS9_dom_sf"/>
</dbReference>
<evidence type="ECO:0000313" key="4">
    <source>
        <dbReference type="EMBL" id="CAE2235176.1"/>
    </source>
</evidence>
<dbReference type="Gene3D" id="1.20.1050.80">
    <property type="entry name" value="VPS9 domain"/>
    <property type="match status" value="1"/>
</dbReference>
<dbReference type="Pfam" id="PF02204">
    <property type="entry name" value="VPS9"/>
    <property type="match status" value="1"/>
</dbReference>
<accession>A0A6U1X0T1</accession>
<evidence type="ECO:0000259" key="2">
    <source>
        <dbReference type="PROSITE" id="PS51205"/>
    </source>
</evidence>
<name>A0A6U1X0T1_9EUKA</name>
<keyword evidence="1" id="KW-1133">Transmembrane helix</keyword>
<feature type="transmembrane region" description="Helical" evidence="1">
    <location>
        <begin position="150"/>
        <end position="173"/>
    </location>
</feature>
<dbReference type="InterPro" id="IPR003123">
    <property type="entry name" value="VPS9"/>
</dbReference>
<reference evidence="4" key="1">
    <citation type="submission" date="2021-01" db="EMBL/GenBank/DDBJ databases">
        <authorList>
            <person name="Corre E."/>
            <person name="Pelletier E."/>
            <person name="Niang G."/>
            <person name="Scheremetjew M."/>
            <person name="Finn R."/>
            <person name="Kale V."/>
            <person name="Holt S."/>
            <person name="Cochrane G."/>
            <person name="Meng A."/>
            <person name="Brown T."/>
            <person name="Cohen L."/>
        </authorList>
    </citation>
    <scope>NUCLEOTIDE SEQUENCE</scope>
    <source>
        <strain evidence="4">DIVA3 518/3/11/1/6</strain>
    </source>
</reference>
<protein>
    <recommendedName>
        <fullName evidence="2">VPS9 domain-containing protein</fullName>
    </recommendedName>
</protein>
<proteinExistence type="predicted"/>
<evidence type="ECO:0000256" key="1">
    <source>
        <dbReference type="SAM" id="Phobius"/>
    </source>
</evidence>
<organism evidence="4">
    <name type="scientific">Vannella robusta</name>
    <dbReference type="NCBI Taxonomy" id="1487602"/>
    <lineage>
        <taxon>Eukaryota</taxon>
        <taxon>Amoebozoa</taxon>
        <taxon>Discosea</taxon>
        <taxon>Flabellinia</taxon>
        <taxon>Vannellidae</taxon>
        <taxon>Vannella</taxon>
    </lineage>
</organism>
<dbReference type="AlphaFoldDB" id="A0A6U1X0T1"/>
<keyword evidence="1" id="KW-0812">Transmembrane</keyword>
<feature type="transmembrane region" description="Helical" evidence="1">
    <location>
        <begin position="185"/>
        <end position="206"/>
    </location>
</feature>
<sequence>MLSKADQKIESYKADLTVLYRRIVSELEPELHIIARKHKTRIEYEENGKSWIRNVIDNLKSNEASPFEEELYNTIMSHFASTFSREFADWITSVRLQFSKEILTEANGIQESVNSLRKELTKSDVTVEMDALLQQTEKHIGNMIAAQMSIAGPVVGLLATGVGVGVGAPLILVGAVTGSIVTGGMLLLAGVAAAGLLSGLASFSYIQKINHRTESDVRELVFTNAMTQLTKWPSSPGYASFENKAVSSCVMVKELIQSTLMLSVVQVETLSKSIEVQSITYDDLCNFLYMRETLEAKIKDLCELMKQFDNKESLDLPSLFSQVQQAVTRKHAKHRGTFATSSTDELVGCHYPECVICKQEFIHCTHLCASCRVTLDRMGNFPCPTCNKGNHILIQNTPYLSTLENMFDMDEDDYVEVQDRAEDWLPFYANEKAKLLSKLKQKNKKIDYFVSWFNETFSGAHSSELITTRNIINCFVSTYITKLSPRNDVPELYRTLLTECLQEIIYPQIYDTLFTIYKHHFKQKDNQNVQVMERLANEGPSYYQNEIDWDETAVTNFSRAIECIRDFDRFPIPLMKLRSLVQCYKEFESSIPEDFAVGADLLVPTLVYFLVQSKVSHLNALFALVLDALDHTELMKPDEEYLFVTIHSLVLEFPKICVRYANESSIGNEPLRMAE</sequence>
<evidence type="ECO:0000313" key="3">
    <source>
        <dbReference type="EMBL" id="CAE2235174.1"/>
    </source>
</evidence>
<dbReference type="PROSITE" id="PS51205">
    <property type="entry name" value="VPS9"/>
    <property type="match status" value="1"/>
</dbReference>